<name>A0A1W6Z6X1_9BORD</name>
<protein>
    <submittedName>
        <fullName evidence="3">Glycosyl transferase</fullName>
    </submittedName>
</protein>
<feature type="domain" description="Glycosyl transferase family 1" evidence="1">
    <location>
        <begin position="172"/>
        <end position="326"/>
    </location>
</feature>
<feature type="domain" description="Glycosyltransferase subfamily 4-like N-terminal" evidence="2">
    <location>
        <begin position="13"/>
        <end position="147"/>
    </location>
</feature>
<evidence type="ECO:0000259" key="2">
    <source>
        <dbReference type="Pfam" id="PF13439"/>
    </source>
</evidence>
<dbReference type="PANTHER" id="PTHR12526">
    <property type="entry name" value="GLYCOSYLTRANSFERASE"/>
    <property type="match status" value="1"/>
</dbReference>
<gene>
    <name evidence="3" type="ORF">CAL15_01145</name>
</gene>
<dbReference type="EMBL" id="CP021111">
    <property type="protein sequence ID" value="ARP93109.1"/>
    <property type="molecule type" value="Genomic_DNA"/>
</dbReference>
<proteinExistence type="predicted"/>
<keyword evidence="3" id="KW-0808">Transferase</keyword>
<dbReference type="STRING" id="463040.CAL15_01145"/>
<dbReference type="InterPro" id="IPR001296">
    <property type="entry name" value="Glyco_trans_1"/>
</dbReference>
<reference evidence="3 4" key="1">
    <citation type="submission" date="2017-05" db="EMBL/GenBank/DDBJ databases">
        <title>Complete and WGS of Bordetella genogroups.</title>
        <authorList>
            <person name="Spilker T."/>
            <person name="LiPuma J."/>
        </authorList>
    </citation>
    <scope>NUCLEOTIDE SEQUENCE [LARGE SCALE GENOMIC DNA]</scope>
    <source>
        <strain evidence="3 4">AU7206</strain>
    </source>
</reference>
<dbReference type="RefSeq" id="WP_086076946.1">
    <property type="nucleotide sequence ID" value="NZ_CP021111.1"/>
</dbReference>
<dbReference type="Gene3D" id="3.40.50.2000">
    <property type="entry name" value="Glycogen Phosphorylase B"/>
    <property type="match status" value="2"/>
</dbReference>
<dbReference type="AlphaFoldDB" id="A0A1W6Z6X1"/>
<dbReference type="SUPFAM" id="SSF53756">
    <property type="entry name" value="UDP-Glycosyltransferase/glycogen phosphorylase"/>
    <property type="match status" value="1"/>
</dbReference>
<dbReference type="PANTHER" id="PTHR12526:SF630">
    <property type="entry name" value="GLYCOSYLTRANSFERASE"/>
    <property type="match status" value="1"/>
</dbReference>
<dbReference type="InterPro" id="IPR028098">
    <property type="entry name" value="Glyco_trans_4-like_N"/>
</dbReference>
<dbReference type="Proteomes" id="UP000194161">
    <property type="component" value="Chromosome"/>
</dbReference>
<evidence type="ECO:0000259" key="1">
    <source>
        <dbReference type="Pfam" id="PF00534"/>
    </source>
</evidence>
<evidence type="ECO:0000313" key="4">
    <source>
        <dbReference type="Proteomes" id="UP000194161"/>
    </source>
</evidence>
<dbReference type="KEGG" id="bgm:CAL15_01145"/>
<dbReference type="CDD" id="cd03801">
    <property type="entry name" value="GT4_PimA-like"/>
    <property type="match status" value="1"/>
</dbReference>
<dbReference type="OrthoDB" id="9795746at2"/>
<dbReference type="GO" id="GO:0016757">
    <property type="term" value="F:glycosyltransferase activity"/>
    <property type="evidence" value="ECO:0007669"/>
    <property type="project" value="InterPro"/>
</dbReference>
<sequence length="357" mass="39994">MRILQLNFERDWRGGERQTMFCMHAFREAGHQVELLAREGFPLAQRAAADGFTVHTRRKPIAMGAFLALHGRSYDILHCQTANTLSWAVGAKWLYRRPLAFSRRTAMPVVRRQAATAFKWRHADLLATVSESAAEEPRRLGAHPIVVHSAVPDPLPPDPARLSAFSAEHGLAGRRVIMTAASLTREKDPETLIRAVASLAQRRQDFVLVHMGADGPLRPAAERLVDSLGVQPYYRYVGFQHHPEGLYPLADVFVLTSREEGLSTSVLDAFLREVPVVSTDAGGQKESLADGRGILCRIGDHEAVAAGIDRMLRDEALRREAALRARDYAQREHSIREMGRRYLSLYQELLESKDGRH</sequence>
<evidence type="ECO:0000313" key="3">
    <source>
        <dbReference type="EMBL" id="ARP93109.1"/>
    </source>
</evidence>
<keyword evidence="4" id="KW-1185">Reference proteome</keyword>
<organism evidence="3 4">
    <name type="scientific">Bordetella genomosp. 13</name>
    <dbReference type="NCBI Taxonomy" id="463040"/>
    <lineage>
        <taxon>Bacteria</taxon>
        <taxon>Pseudomonadati</taxon>
        <taxon>Pseudomonadota</taxon>
        <taxon>Betaproteobacteria</taxon>
        <taxon>Burkholderiales</taxon>
        <taxon>Alcaligenaceae</taxon>
        <taxon>Bordetella</taxon>
    </lineage>
</organism>
<dbReference type="Pfam" id="PF13439">
    <property type="entry name" value="Glyco_transf_4"/>
    <property type="match status" value="1"/>
</dbReference>
<accession>A0A1W6Z6X1</accession>
<dbReference type="Pfam" id="PF00534">
    <property type="entry name" value="Glycos_transf_1"/>
    <property type="match status" value="1"/>
</dbReference>